<dbReference type="EMBL" id="BMGH01000001">
    <property type="protein sequence ID" value="GGD13497.1"/>
    <property type="molecule type" value="Genomic_DNA"/>
</dbReference>
<dbReference type="RefSeq" id="WP_188158299.1">
    <property type="nucleotide sequence ID" value="NZ_BMGH01000001.1"/>
</dbReference>
<dbReference type="AlphaFoldDB" id="A0A8J2V3A2"/>
<reference evidence="2" key="2">
    <citation type="submission" date="2020-09" db="EMBL/GenBank/DDBJ databases">
        <authorList>
            <person name="Sun Q."/>
            <person name="Zhou Y."/>
        </authorList>
    </citation>
    <scope>NUCLEOTIDE SEQUENCE</scope>
    <source>
        <strain evidence="2">CGMCC 1.12921</strain>
    </source>
</reference>
<keyword evidence="3" id="KW-1185">Reference proteome</keyword>
<name>A0A8J2V3A2_9PROT</name>
<reference evidence="2" key="1">
    <citation type="journal article" date="2014" name="Int. J. Syst. Evol. Microbiol.">
        <title>Complete genome sequence of Corynebacterium casei LMG S-19264T (=DSM 44701T), isolated from a smear-ripened cheese.</title>
        <authorList>
            <consortium name="US DOE Joint Genome Institute (JGI-PGF)"/>
            <person name="Walter F."/>
            <person name="Albersmeier A."/>
            <person name="Kalinowski J."/>
            <person name="Ruckert C."/>
        </authorList>
    </citation>
    <scope>NUCLEOTIDE SEQUENCE</scope>
    <source>
        <strain evidence="2">CGMCC 1.12921</strain>
    </source>
</reference>
<protein>
    <submittedName>
        <fullName evidence="2">Uncharacterized protein</fullName>
    </submittedName>
</protein>
<organism evidence="2 3">
    <name type="scientific">Aquisalinus flavus</name>
    <dbReference type="NCBI Taxonomy" id="1526572"/>
    <lineage>
        <taxon>Bacteria</taxon>
        <taxon>Pseudomonadati</taxon>
        <taxon>Pseudomonadota</taxon>
        <taxon>Alphaproteobacteria</taxon>
        <taxon>Parvularculales</taxon>
        <taxon>Parvularculaceae</taxon>
        <taxon>Aquisalinus</taxon>
    </lineage>
</organism>
<dbReference type="Proteomes" id="UP000613582">
    <property type="component" value="Unassembled WGS sequence"/>
</dbReference>
<accession>A0A8J2V3A2</accession>
<evidence type="ECO:0000313" key="2">
    <source>
        <dbReference type="EMBL" id="GGD13497.1"/>
    </source>
</evidence>
<dbReference type="Gene3D" id="3.40.50.2300">
    <property type="match status" value="1"/>
</dbReference>
<comment type="caution">
    <text evidence="2">The sequence shown here is derived from an EMBL/GenBank/DDBJ whole genome shotgun (WGS) entry which is preliminary data.</text>
</comment>
<gene>
    <name evidence="2" type="ORF">GCM10011342_22820</name>
</gene>
<sequence>MIASKNSVPIAENLQADGPPFIVTSGYSESQQPEIFSSDPCLSKPVPVSRLPRLVERASIYSRCRAASPAKARLPSVHGSDLKSGPYSRSP</sequence>
<proteinExistence type="predicted"/>
<evidence type="ECO:0000313" key="3">
    <source>
        <dbReference type="Proteomes" id="UP000613582"/>
    </source>
</evidence>
<feature type="region of interest" description="Disordered" evidence="1">
    <location>
        <begin position="68"/>
        <end position="91"/>
    </location>
</feature>
<evidence type="ECO:0000256" key="1">
    <source>
        <dbReference type="SAM" id="MobiDB-lite"/>
    </source>
</evidence>